<protein>
    <submittedName>
        <fullName evidence="1">Uncharacterized protein</fullName>
    </submittedName>
</protein>
<sequence length="310" mass="35386">MESKVVEELKFTGHEEADTRIFEIINFFKDTFDIFVIYSLDPDVFVLSMFFSVTLDVKIWMEREKKFIPCFSIIQALAKLKHQDVKILADNLLSVYCLSGCDCVSFPFRKGKGALKIVLSQEPDKMHISPFGTKSTCNPYGISDELLSSCRLFFKHLYGRKDFRGNMDELRAHMFPTCKTDIRDLPPIEDSLIFHSLLEDDNNTSENSFEKLIKSADIYFEVSPVKIQKSPAHDLENEIEISFEDNASAPDQNNSDEVKSAFAQTSTEIDANIDFNDLSDLVDLTDFFGQNKVNEITAIQAVNDCVKRVF</sequence>
<dbReference type="EMBL" id="OU892283">
    <property type="protein sequence ID" value="CAG9771491.1"/>
    <property type="molecule type" value="Genomic_DNA"/>
</dbReference>
<accession>A0A9N9QRB7</accession>
<gene>
    <name evidence="1" type="ORF">CEUTPL_LOCUS11923</name>
</gene>
<proteinExistence type="predicted"/>
<organism evidence="1 2">
    <name type="scientific">Ceutorhynchus assimilis</name>
    <name type="common">cabbage seed weevil</name>
    <dbReference type="NCBI Taxonomy" id="467358"/>
    <lineage>
        <taxon>Eukaryota</taxon>
        <taxon>Metazoa</taxon>
        <taxon>Ecdysozoa</taxon>
        <taxon>Arthropoda</taxon>
        <taxon>Hexapoda</taxon>
        <taxon>Insecta</taxon>
        <taxon>Pterygota</taxon>
        <taxon>Neoptera</taxon>
        <taxon>Endopterygota</taxon>
        <taxon>Coleoptera</taxon>
        <taxon>Polyphaga</taxon>
        <taxon>Cucujiformia</taxon>
        <taxon>Curculionidae</taxon>
        <taxon>Ceutorhynchinae</taxon>
        <taxon>Ceutorhynchus</taxon>
    </lineage>
</organism>
<name>A0A9N9QRB7_9CUCU</name>
<evidence type="ECO:0000313" key="2">
    <source>
        <dbReference type="Proteomes" id="UP001152799"/>
    </source>
</evidence>
<keyword evidence="2" id="KW-1185">Reference proteome</keyword>
<evidence type="ECO:0000313" key="1">
    <source>
        <dbReference type="EMBL" id="CAG9771491.1"/>
    </source>
</evidence>
<dbReference type="OrthoDB" id="6430887at2759"/>
<reference evidence="1" key="1">
    <citation type="submission" date="2022-01" db="EMBL/GenBank/DDBJ databases">
        <authorList>
            <person name="King R."/>
        </authorList>
    </citation>
    <scope>NUCLEOTIDE SEQUENCE</scope>
</reference>
<dbReference type="AlphaFoldDB" id="A0A9N9QRB7"/>
<dbReference type="Proteomes" id="UP001152799">
    <property type="component" value="Chromosome 7"/>
</dbReference>